<sequence length="98" mass="11512">MWQNFDAPPATNDTQPALGEKFTTRQVRYDAARLRDRRSSQCQRRDRNFDARPYWINASRLRTTQPDFLRVIDAVPAVQYKIPSIAYRNRHSPCDSTP</sequence>
<evidence type="ECO:0000256" key="1">
    <source>
        <dbReference type="SAM" id="MobiDB-lite"/>
    </source>
</evidence>
<dbReference type="Proteomes" id="UP001066276">
    <property type="component" value="Chromosome 9"/>
</dbReference>
<comment type="caution">
    <text evidence="2">The sequence shown here is derived from an EMBL/GenBank/DDBJ whole genome shotgun (WGS) entry which is preliminary data.</text>
</comment>
<proteinExistence type="predicted"/>
<organism evidence="2 3">
    <name type="scientific">Pleurodeles waltl</name>
    <name type="common">Iberian ribbed newt</name>
    <dbReference type="NCBI Taxonomy" id="8319"/>
    <lineage>
        <taxon>Eukaryota</taxon>
        <taxon>Metazoa</taxon>
        <taxon>Chordata</taxon>
        <taxon>Craniata</taxon>
        <taxon>Vertebrata</taxon>
        <taxon>Euteleostomi</taxon>
        <taxon>Amphibia</taxon>
        <taxon>Batrachia</taxon>
        <taxon>Caudata</taxon>
        <taxon>Salamandroidea</taxon>
        <taxon>Salamandridae</taxon>
        <taxon>Pleurodelinae</taxon>
        <taxon>Pleurodeles</taxon>
    </lineage>
</organism>
<keyword evidence="3" id="KW-1185">Reference proteome</keyword>
<accession>A0AAV7N5G5</accession>
<reference evidence="2" key="1">
    <citation type="journal article" date="2022" name="bioRxiv">
        <title>Sequencing and chromosome-scale assembly of the giantPleurodeles waltlgenome.</title>
        <authorList>
            <person name="Brown T."/>
            <person name="Elewa A."/>
            <person name="Iarovenko S."/>
            <person name="Subramanian E."/>
            <person name="Araus A.J."/>
            <person name="Petzold A."/>
            <person name="Susuki M."/>
            <person name="Suzuki K.-i.T."/>
            <person name="Hayashi T."/>
            <person name="Toyoda A."/>
            <person name="Oliveira C."/>
            <person name="Osipova E."/>
            <person name="Leigh N.D."/>
            <person name="Simon A."/>
            <person name="Yun M.H."/>
        </authorList>
    </citation>
    <scope>NUCLEOTIDE SEQUENCE</scope>
    <source>
        <strain evidence="2">20211129_DDA</strain>
        <tissue evidence="2">Liver</tissue>
    </source>
</reference>
<gene>
    <name evidence="2" type="ORF">NDU88_007281</name>
</gene>
<name>A0AAV7N5G5_PLEWA</name>
<protein>
    <submittedName>
        <fullName evidence="2">Uncharacterized protein</fullName>
    </submittedName>
</protein>
<feature type="region of interest" description="Disordered" evidence="1">
    <location>
        <begin position="1"/>
        <end position="22"/>
    </location>
</feature>
<evidence type="ECO:0000313" key="2">
    <source>
        <dbReference type="EMBL" id="KAJ1109924.1"/>
    </source>
</evidence>
<dbReference type="AlphaFoldDB" id="A0AAV7N5G5"/>
<dbReference type="EMBL" id="JANPWB010000013">
    <property type="protein sequence ID" value="KAJ1109924.1"/>
    <property type="molecule type" value="Genomic_DNA"/>
</dbReference>
<evidence type="ECO:0000313" key="3">
    <source>
        <dbReference type="Proteomes" id="UP001066276"/>
    </source>
</evidence>